<dbReference type="InterPro" id="IPR041698">
    <property type="entry name" value="Methyltransf_25"/>
</dbReference>
<dbReference type="SUPFAM" id="SSF53335">
    <property type="entry name" value="S-adenosyl-L-methionine-dependent methyltransferases"/>
    <property type="match status" value="1"/>
</dbReference>
<feature type="domain" description="Methyltransferase" evidence="3">
    <location>
        <begin position="51"/>
        <end position="136"/>
    </location>
</feature>
<keyword evidence="2 4" id="KW-0808">Transferase</keyword>
<keyword evidence="5" id="KW-1185">Reference proteome</keyword>
<sequence length="327" mass="36957">MAPIANWYDHNKSFWDAYHTGRPKIPDSFFERVYEYHTSHGGRLDLAHEPGAGLGIHSLRLAGKFSRVLITDPSDQNIDTIKQRLLDATTNGGDRLEIHKAKLEDIPSTLPQTHGKIDLIFCATMLHWTSIIPAMDSISSQLVSPGGTFIAFNSGVLHLYDEKINEIWKPIIPSETTKFFRSKYDAYPTPEEKKALIGWAMVGRSAYDSVPLDPDLFTDVQRIKLNYDTPGFDLRTATIGNFVDDIFPLDLKPYSKVREGEKVASEMCPEGWEFEGGIKELRAVAETFPIEKEGENFKKRWAELEKVVGDDKVKGVWPVTLIMATRK</sequence>
<reference evidence="4" key="1">
    <citation type="submission" date="2020-04" db="EMBL/GenBank/DDBJ databases">
        <title>Draft genome resource of the tomato pathogen Pseudocercospora fuligena.</title>
        <authorList>
            <person name="Zaccaron A."/>
        </authorList>
    </citation>
    <scope>NUCLEOTIDE SEQUENCE</scope>
    <source>
        <strain evidence="4">PF001</strain>
    </source>
</reference>
<dbReference type="InterPro" id="IPR051052">
    <property type="entry name" value="Diverse_substrate_MTase"/>
</dbReference>
<dbReference type="Proteomes" id="UP000660729">
    <property type="component" value="Unassembled WGS sequence"/>
</dbReference>
<dbReference type="AlphaFoldDB" id="A0A8H6VS61"/>
<organism evidence="4 5">
    <name type="scientific">Pseudocercospora fuligena</name>
    <dbReference type="NCBI Taxonomy" id="685502"/>
    <lineage>
        <taxon>Eukaryota</taxon>
        <taxon>Fungi</taxon>
        <taxon>Dikarya</taxon>
        <taxon>Ascomycota</taxon>
        <taxon>Pezizomycotina</taxon>
        <taxon>Dothideomycetes</taxon>
        <taxon>Dothideomycetidae</taxon>
        <taxon>Mycosphaerellales</taxon>
        <taxon>Mycosphaerellaceae</taxon>
        <taxon>Pseudocercospora</taxon>
    </lineage>
</organism>
<dbReference type="EMBL" id="JABCIY010000001">
    <property type="protein sequence ID" value="KAF7198614.1"/>
    <property type="molecule type" value="Genomic_DNA"/>
</dbReference>
<keyword evidence="1 4" id="KW-0489">Methyltransferase</keyword>
<dbReference type="GO" id="GO:0032259">
    <property type="term" value="P:methylation"/>
    <property type="evidence" value="ECO:0007669"/>
    <property type="project" value="UniProtKB-KW"/>
</dbReference>
<dbReference type="Gene3D" id="3.40.50.150">
    <property type="entry name" value="Vaccinia Virus protein VP39"/>
    <property type="match status" value="1"/>
</dbReference>
<evidence type="ECO:0000256" key="1">
    <source>
        <dbReference type="ARBA" id="ARBA00022603"/>
    </source>
</evidence>
<name>A0A8H6VS61_9PEZI</name>
<evidence type="ECO:0000313" key="4">
    <source>
        <dbReference type="EMBL" id="KAF7198614.1"/>
    </source>
</evidence>
<dbReference type="GO" id="GO:0008757">
    <property type="term" value="F:S-adenosylmethionine-dependent methyltransferase activity"/>
    <property type="evidence" value="ECO:0007669"/>
    <property type="project" value="InterPro"/>
</dbReference>
<proteinExistence type="predicted"/>
<evidence type="ECO:0000256" key="2">
    <source>
        <dbReference type="ARBA" id="ARBA00022679"/>
    </source>
</evidence>
<comment type="caution">
    <text evidence="4">The sequence shown here is derived from an EMBL/GenBank/DDBJ whole genome shotgun (WGS) entry which is preliminary data.</text>
</comment>
<accession>A0A8H6VS61</accession>
<protein>
    <submittedName>
        <fullName evidence="4">Methyltransferase ptaH</fullName>
    </submittedName>
</protein>
<dbReference type="InterPro" id="IPR029063">
    <property type="entry name" value="SAM-dependent_MTases_sf"/>
</dbReference>
<dbReference type="Pfam" id="PF13649">
    <property type="entry name" value="Methyltransf_25"/>
    <property type="match status" value="1"/>
</dbReference>
<dbReference type="PANTHER" id="PTHR44942:SF4">
    <property type="entry name" value="METHYLTRANSFERASE TYPE 11 DOMAIN-CONTAINING PROTEIN"/>
    <property type="match status" value="1"/>
</dbReference>
<gene>
    <name evidence="4" type="ORF">HII31_00353</name>
</gene>
<dbReference type="PANTHER" id="PTHR44942">
    <property type="entry name" value="METHYLTRANSF_11 DOMAIN-CONTAINING PROTEIN"/>
    <property type="match status" value="1"/>
</dbReference>
<dbReference type="OrthoDB" id="10027013at2759"/>
<evidence type="ECO:0000313" key="5">
    <source>
        <dbReference type="Proteomes" id="UP000660729"/>
    </source>
</evidence>
<evidence type="ECO:0000259" key="3">
    <source>
        <dbReference type="Pfam" id="PF13649"/>
    </source>
</evidence>